<dbReference type="InterPro" id="IPR014710">
    <property type="entry name" value="RmlC-like_jellyroll"/>
</dbReference>
<protein>
    <submittedName>
        <fullName evidence="1">Cupin domain-containing protein</fullName>
    </submittedName>
</protein>
<reference evidence="1" key="1">
    <citation type="submission" date="2024-05" db="EMBL/GenBank/DDBJ databases">
        <title>Pontimicrobium maritimus sp. nov., isolated form sea water.</title>
        <authorList>
            <person name="Muhammad N."/>
            <person name="Vuong T.Q."/>
            <person name="Han H.L."/>
            <person name="Kim S.-G."/>
        </authorList>
    </citation>
    <scope>NUCLEOTIDE SEQUENCE</scope>
    <source>
        <strain evidence="1">SW4</strain>
    </source>
</reference>
<dbReference type="SUPFAM" id="SSF51182">
    <property type="entry name" value="RmlC-like cupins"/>
    <property type="match status" value="1"/>
</dbReference>
<gene>
    <name evidence="1" type="ORF">ABGB03_05030</name>
</gene>
<dbReference type="Gene3D" id="2.60.120.10">
    <property type="entry name" value="Jelly Rolls"/>
    <property type="match status" value="1"/>
</dbReference>
<proteinExistence type="predicted"/>
<dbReference type="EMBL" id="CP157199">
    <property type="protein sequence ID" value="XBG62267.1"/>
    <property type="molecule type" value="Genomic_DNA"/>
</dbReference>
<organism evidence="1">
    <name type="scientific">Pontimicrobium sp. SW4</name>
    <dbReference type="NCBI Taxonomy" id="3153519"/>
    <lineage>
        <taxon>Bacteria</taxon>
        <taxon>Pseudomonadati</taxon>
        <taxon>Bacteroidota</taxon>
        <taxon>Flavobacteriia</taxon>
        <taxon>Flavobacteriales</taxon>
        <taxon>Flavobacteriaceae</taxon>
        <taxon>Pontimicrobium</taxon>
    </lineage>
</organism>
<dbReference type="InterPro" id="IPR011051">
    <property type="entry name" value="RmlC_Cupin_sf"/>
</dbReference>
<evidence type="ECO:0000313" key="1">
    <source>
        <dbReference type="EMBL" id="XBG62267.1"/>
    </source>
</evidence>
<name>A0AAU7BVG8_9FLAO</name>
<dbReference type="PROSITE" id="PS51257">
    <property type="entry name" value="PROKAR_LIPOPROTEIN"/>
    <property type="match status" value="1"/>
</dbReference>
<dbReference type="RefSeq" id="WP_347925375.1">
    <property type="nucleotide sequence ID" value="NZ_CP157199.1"/>
</dbReference>
<accession>A0AAU7BVG8</accession>
<dbReference type="AlphaFoldDB" id="A0AAU7BVG8"/>
<sequence length="123" mass="13790">MNKQVIIICCALVLSMSCKQEQTLPDPYQAGWEGEKVCEVLEDNNELRVLKCTFPPGVGHDKHYHEPHFGYALVGGTFKIEEATGTREVSFPTGFSWSKEVVSQHQVQNVGDSTAVFLIIEYK</sequence>